<keyword evidence="3" id="KW-0804">Transcription</keyword>
<proteinExistence type="predicted"/>
<feature type="domain" description="HTH gntR-type" evidence="4">
    <location>
        <begin position="16"/>
        <end position="84"/>
    </location>
</feature>
<dbReference type="RefSeq" id="WP_110790433.1">
    <property type="nucleotide sequence ID" value="NZ_QJRY01000002.1"/>
</dbReference>
<evidence type="ECO:0000256" key="3">
    <source>
        <dbReference type="ARBA" id="ARBA00023163"/>
    </source>
</evidence>
<dbReference type="InterPro" id="IPR008920">
    <property type="entry name" value="TF_FadR/GntR_C"/>
</dbReference>
<protein>
    <submittedName>
        <fullName evidence="5">GntR family transcriptional regulator</fullName>
    </submittedName>
</protein>
<keyword evidence="1" id="KW-0805">Transcription regulation</keyword>
<reference evidence="5 6" key="1">
    <citation type="submission" date="2018-06" db="EMBL/GenBank/DDBJ databases">
        <title>Rhizobium wuzhouense sp. nov., isolated from roots of Oryza officinalis.</title>
        <authorList>
            <person name="Yuan T."/>
        </authorList>
    </citation>
    <scope>NUCLEOTIDE SEQUENCE [LARGE SCALE GENOMIC DNA]</scope>
    <source>
        <strain evidence="5 6">W44</strain>
    </source>
</reference>
<dbReference type="SUPFAM" id="SSF46785">
    <property type="entry name" value="Winged helix' DNA-binding domain"/>
    <property type="match status" value="1"/>
</dbReference>
<dbReference type="PANTHER" id="PTHR43537:SF44">
    <property type="entry name" value="GNTR FAMILY REGULATORY PROTEIN"/>
    <property type="match status" value="1"/>
</dbReference>
<dbReference type="EMBL" id="QJRY01000002">
    <property type="protein sequence ID" value="PYB75043.1"/>
    <property type="molecule type" value="Genomic_DNA"/>
</dbReference>
<dbReference type="Gene3D" id="1.10.10.10">
    <property type="entry name" value="Winged helix-like DNA-binding domain superfamily/Winged helix DNA-binding domain"/>
    <property type="match status" value="1"/>
</dbReference>
<evidence type="ECO:0000313" key="5">
    <source>
        <dbReference type="EMBL" id="PYB75043.1"/>
    </source>
</evidence>
<dbReference type="PROSITE" id="PS50949">
    <property type="entry name" value="HTH_GNTR"/>
    <property type="match status" value="1"/>
</dbReference>
<evidence type="ECO:0000256" key="1">
    <source>
        <dbReference type="ARBA" id="ARBA00023015"/>
    </source>
</evidence>
<dbReference type="Proteomes" id="UP000247536">
    <property type="component" value="Unassembled WGS sequence"/>
</dbReference>
<name>A0ABX5NSR8_9HYPH</name>
<dbReference type="SMART" id="SM00895">
    <property type="entry name" value="FCD"/>
    <property type="match status" value="1"/>
</dbReference>
<evidence type="ECO:0000259" key="4">
    <source>
        <dbReference type="PROSITE" id="PS50949"/>
    </source>
</evidence>
<evidence type="ECO:0000256" key="2">
    <source>
        <dbReference type="ARBA" id="ARBA00023125"/>
    </source>
</evidence>
<accession>A0ABX5NSR8</accession>
<dbReference type="PANTHER" id="PTHR43537">
    <property type="entry name" value="TRANSCRIPTIONAL REGULATOR, GNTR FAMILY"/>
    <property type="match status" value="1"/>
</dbReference>
<sequence length="250" mass="27365">MRRDEVRDLKATTLLRTSHSKVVDQMGHAIVSGAYAVGETLPGDSELEERFDVSRSVLREAMKTLTAKGLVVAKSRVGTRVTEKCHWNLLDEDVLHWHFRAGVSAEFLNHLYDVRLVLEPAAAALAATNASAEDCGELRHYANALGASNLSYRQQVEADLKFHVLMFIVSANPFMESMIGFIKTSLDGAFTLAYSQHGNHPRDGIALSHLAIVDAIERKDSTGACDAMRHVIELGRQSAIAALSRPSARG</sequence>
<dbReference type="PRINTS" id="PR00035">
    <property type="entry name" value="HTHGNTR"/>
</dbReference>
<keyword evidence="6" id="KW-1185">Reference proteome</keyword>
<dbReference type="Pfam" id="PF00392">
    <property type="entry name" value="GntR"/>
    <property type="match status" value="1"/>
</dbReference>
<dbReference type="InterPro" id="IPR011711">
    <property type="entry name" value="GntR_C"/>
</dbReference>
<dbReference type="Gene3D" id="1.20.120.530">
    <property type="entry name" value="GntR ligand-binding domain-like"/>
    <property type="match status" value="1"/>
</dbReference>
<dbReference type="InterPro" id="IPR036390">
    <property type="entry name" value="WH_DNA-bd_sf"/>
</dbReference>
<evidence type="ECO:0000313" key="6">
    <source>
        <dbReference type="Proteomes" id="UP000247536"/>
    </source>
</evidence>
<dbReference type="InterPro" id="IPR000524">
    <property type="entry name" value="Tscrpt_reg_HTH_GntR"/>
</dbReference>
<gene>
    <name evidence="5" type="ORF">DMY87_06105</name>
</gene>
<dbReference type="SMART" id="SM00345">
    <property type="entry name" value="HTH_GNTR"/>
    <property type="match status" value="1"/>
</dbReference>
<comment type="caution">
    <text evidence="5">The sequence shown here is derived from an EMBL/GenBank/DDBJ whole genome shotgun (WGS) entry which is preliminary data.</text>
</comment>
<dbReference type="CDD" id="cd07377">
    <property type="entry name" value="WHTH_GntR"/>
    <property type="match status" value="1"/>
</dbReference>
<organism evidence="5 6">
    <name type="scientific">Rhizobium wuzhouense</name>
    <dbReference type="NCBI Taxonomy" id="1986026"/>
    <lineage>
        <taxon>Bacteria</taxon>
        <taxon>Pseudomonadati</taxon>
        <taxon>Pseudomonadota</taxon>
        <taxon>Alphaproteobacteria</taxon>
        <taxon>Hyphomicrobiales</taxon>
        <taxon>Rhizobiaceae</taxon>
        <taxon>Rhizobium/Agrobacterium group</taxon>
        <taxon>Rhizobium</taxon>
    </lineage>
</organism>
<dbReference type="Pfam" id="PF07729">
    <property type="entry name" value="FCD"/>
    <property type="match status" value="1"/>
</dbReference>
<keyword evidence="2" id="KW-0238">DNA-binding</keyword>
<dbReference type="SUPFAM" id="SSF48008">
    <property type="entry name" value="GntR ligand-binding domain-like"/>
    <property type="match status" value="1"/>
</dbReference>
<dbReference type="InterPro" id="IPR036388">
    <property type="entry name" value="WH-like_DNA-bd_sf"/>
</dbReference>